<protein>
    <recommendedName>
        <fullName evidence="9">Hexosyltransferase</fullName>
        <ecNumber evidence="9">2.4.1.-</ecNumber>
    </recommendedName>
</protein>
<evidence type="ECO:0000256" key="6">
    <source>
        <dbReference type="ARBA" id="ARBA00022989"/>
    </source>
</evidence>
<keyword evidence="10" id="KW-1185">Reference proteome</keyword>
<accession>A0A979FXW9</accession>
<dbReference type="InterPro" id="IPR029044">
    <property type="entry name" value="Nucleotide-diphossugar_trans"/>
</dbReference>
<name>A0A979FXW9_HYAAZ</name>
<dbReference type="OMA" id="HINVMSI"/>
<dbReference type="EC" id="2.4.1.-" evidence="9"/>
<evidence type="ECO:0000256" key="1">
    <source>
        <dbReference type="ARBA" id="ARBA00004447"/>
    </source>
</evidence>
<dbReference type="AlphaFoldDB" id="A0A979FXW9"/>
<dbReference type="GO" id="GO:0032580">
    <property type="term" value="C:Golgi cisterna membrane"/>
    <property type="evidence" value="ECO:0007669"/>
    <property type="project" value="UniProtKB-SubCell"/>
</dbReference>
<dbReference type="InterPro" id="IPR008428">
    <property type="entry name" value="Chond_GalNAc"/>
</dbReference>
<dbReference type="SUPFAM" id="SSF53448">
    <property type="entry name" value="Nucleotide-diphospho-sugar transferases"/>
    <property type="match status" value="1"/>
</dbReference>
<dbReference type="PANTHER" id="PTHR12369:SF11">
    <property type="entry name" value="HEXOSYLTRANSFERASE"/>
    <property type="match status" value="1"/>
</dbReference>
<keyword evidence="5 9" id="KW-0735">Signal-anchor</keyword>
<gene>
    <name evidence="11" type="primary">LOC108669553</name>
</gene>
<evidence type="ECO:0000256" key="5">
    <source>
        <dbReference type="ARBA" id="ARBA00022968"/>
    </source>
</evidence>
<evidence type="ECO:0000256" key="4">
    <source>
        <dbReference type="ARBA" id="ARBA00022692"/>
    </source>
</evidence>
<keyword evidence="8" id="KW-0472">Membrane</keyword>
<evidence type="ECO:0000313" key="11">
    <source>
        <dbReference type="RefSeq" id="XP_047741155.1"/>
    </source>
</evidence>
<evidence type="ECO:0000256" key="7">
    <source>
        <dbReference type="ARBA" id="ARBA00023034"/>
    </source>
</evidence>
<dbReference type="InterPro" id="IPR051227">
    <property type="entry name" value="CS_glycosyltransferase"/>
</dbReference>
<keyword evidence="7 9" id="KW-0333">Golgi apparatus</keyword>
<keyword evidence="3 9" id="KW-0808">Transferase</keyword>
<sequence length="171" mass="19776">MFLTDVDMSFSDAFMDRCRSSAVKGRQVFFPIVFSRYNQSLLEPPDYLRSQGSKLDPKNIKYEIHQEVGYWRIFGHGNVCAYRSDLLKVGGFDGLERHSWGGEDIQLLDKFVATKRYKIVRSLEPSLEHLHHGKNCSGVSKESKQACEDTKYRSEASQRTYGAMYFKNKQL</sequence>
<evidence type="ECO:0000256" key="9">
    <source>
        <dbReference type="RuleBase" id="RU364016"/>
    </source>
</evidence>
<dbReference type="GO" id="GO:0047238">
    <property type="term" value="F:glucuronosyl-N-acetylgalactosaminyl-proteoglycan 4-beta-N-acetylgalactosaminyltransferase activity"/>
    <property type="evidence" value="ECO:0007669"/>
    <property type="project" value="TreeGrafter"/>
</dbReference>
<evidence type="ECO:0000256" key="2">
    <source>
        <dbReference type="ARBA" id="ARBA00009239"/>
    </source>
</evidence>
<dbReference type="GeneID" id="108669553"/>
<dbReference type="Gene3D" id="3.90.550.10">
    <property type="entry name" value="Spore Coat Polysaccharide Biosynthesis Protein SpsA, Chain A"/>
    <property type="match status" value="1"/>
</dbReference>
<proteinExistence type="inferred from homology"/>
<comment type="similarity">
    <text evidence="2 9">Belongs to the chondroitin N-acetylgalactosaminyltransferase family.</text>
</comment>
<dbReference type="Pfam" id="PF05679">
    <property type="entry name" value="CHGN"/>
    <property type="match status" value="1"/>
</dbReference>
<keyword evidence="4" id="KW-0812">Transmembrane</keyword>
<keyword evidence="6" id="KW-1133">Transmembrane helix</keyword>
<dbReference type="PANTHER" id="PTHR12369">
    <property type="entry name" value="CHONDROITIN SYNTHASE"/>
    <property type="match status" value="1"/>
</dbReference>
<evidence type="ECO:0000313" key="10">
    <source>
        <dbReference type="Proteomes" id="UP000694843"/>
    </source>
</evidence>
<dbReference type="OrthoDB" id="431432at2759"/>
<evidence type="ECO:0000256" key="8">
    <source>
        <dbReference type="ARBA" id="ARBA00023136"/>
    </source>
</evidence>
<dbReference type="RefSeq" id="XP_047741155.1">
    <property type="nucleotide sequence ID" value="XM_047885199.1"/>
</dbReference>
<organism evidence="10 11">
    <name type="scientific">Hyalella azteca</name>
    <name type="common">Amphipod</name>
    <dbReference type="NCBI Taxonomy" id="294128"/>
    <lineage>
        <taxon>Eukaryota</taxon>
        <taxon>Metazoa</taxon>
        <taxon>Ecdysozoa</taxon>
        <taxon>Arthropoda</taxon>
        <taxon>Crustacea</taxon>
        <taxon>Multicrustacea</taxon>
        <taxon>Malacostraca</taxon>
        <taxon>Eumalacostraca</taxon>
        <taxon>Peracarida</taxon>
        <taxon>Amphipoda</taxon>
        <taxon>Senticaudata</taxon>
        <taxon>Talitrida</taxon>
        <taxon>Talitroidea</taxon>
        <taxon>Hyalellidae</taxon>
        <taxon>Hyalella</taxon>
    </lineage>
</organism>
<dbReference type="KEGG" id="hazt:108669553"/>
<comment type="subcellular location">
    <subcellularLocation>
        <location evidence="1 9">Golgi apparatus</location>
        <location evidence="1 9">Golgi stack membrane</location>
        <topology evidence="1 9">Single-pass type II membrane protein</topology>
    </subcellularLocation>
</comment>
<reference evidence="11" key="1">
    <citation type="submission" date="2025-08" db="UniProtKB">
        <authorList>
            <consortium name="RefSeq"/>
        </authorList>
    </citation>
    <scope>IDENTIFICATION</scope>
    <source>
        <tissue evidence="11">Whole organism</tissue>
    </source>
</reference>
<dbReference type="Proteomes" id="UP000694843">
    <property type="component" value="Unplaced"/>
</dbReference>
<evidence type="ECO:0000256" key="3">
    <source>
        <dbReference type="ARBA" id="ARBA00022679"/>
    </source>
</evidence>